<dbReference type="EMBL" id="CAFBMA010000010">
    <property type="protein sequence ID" value="CAB4899299.1"/>
    <property type="molecule type" value="Genomic_DNA"/>
</dbReference>
<dbReference type="EMBL" id="CAFAHD010000007">
    <property type="protein sequence ID" value="CAB4837138.1"/>
    <property type="molecule type" value="Genomic_DNA"/>
</dbReference>
<reference evidence="7" key="1">
    <citation type="submission" date="2020-05" db="EMBL/GenBank/DDBJ databases">
        <authorList>
            <person name="Chiriac C."/>
            <person name="Salcher M."/>
            <person name="Ghai R."/>
            <person name="Kavagutti S V."/>
        </authorList>
    </citation>
    <scope>NUCLEOTIDE SEQUENCE</scope>
</reference>
<evidence type="ECO:0000256" key="2">
    <source>
        <dbReference type="ARBA" id="ARBA00022692"/>
    </source>
</evidence>
<accession>A0A6J6QDF6</accession>
<dbReference type="EMBL" id="CAFAAZ010000012">
    <property type="protein sequence ID" value="CAB4825737.1"/>
    <property type="molecule type" value="Genomic_DNA"/>
</dbReference>
<dbReference type="CDD" id="cd13956">
    <property type="entry name" value="PT_UbiA"/>
    <property type="match status" value="1"/>
</dbReference>
<evidence type="ECO:0000313" key="10">
    <source>
        <dbReference type="EMBL" id="CAB4899299.1"/>
    </source>
</evidence>
<dbReference type="GO" id="GO:0016765">
    <property type="term" value="F:transferase activity, transferring alkyl or aryl (other than methyl) groups"/>
    <property type="evidence" value="ECO:0007669"/>
    <property type="project" value="InterPro"/>
</dbReference>
<evidence type="ECO:0000256" key="4">
    <source>
        <dbReference type="ARBA" id="ARBA00023136"/>
    </source>
</evidence>
<evidence type="ECO:0000313" key="9">
    <source>
        <dbReference type="EMBL" id="CAB4837138.1"/>
    </source>
</evidence>
<evidence type="ECO:0000313" key="7">
    <source>
        <dbReference type="EMBL" id="CAB4709800.1"/>
    </source>
</evidence>
<feature type="transmembrane region" description="Helical" evidence="5">
    <location>
        <begin position="131"/>
        <end position="149"/>
    </location>
</feature>
<evidence type="ECO:0000313" key="8">
    <source>
        <dbReference type="EMBL" id="CAB4825737.1"/>
    </source>
</evidence>
<dbReference type="EMBL" id="CAEZXD010000017">
    <property type="protein sequence ID" value="CAB4676625.1"/>
    <property type="molecule type" value="Genomic_DNA"/>
</dbReference>
<keyword evidence="2 5" id="KW-0812">Transmembrane</keyword>
<gene>
    <name evidence="6" type="ORF">UFOPK2343_00767</name>
    <name evidence="7" type="ORF">UFOPK2652_00723</name>
    <name evidence="8" type="ORF">UFOPK3128_01134</name>
    <name evidence="9" type="ORF">UFOPK3227_00147</name>
    <name evidence="10" type="ORF">UFOPK3511_00943</name>
    <name evidence="11" type="ORF">UFOPK3880_01061</name>
    <name evidence="12" type="ORF">UFOPK4146_01123</name>
</gene>
<keyword evidence="3 5" id="KW-1133">Transmembrane helix</keyword>
<dbReference type="AlphaFoldDB" id="A0A6J6QDF6"/>
<name>A0A6J6QDF6_9ZZZZ</name>
<dbReference type="Gene3D" id="1.10.357.140">
    <property type="entry name" value="UbiA prenyltransferase"/>
    <property type="match status" value="1"/>
</dbReference>
<protein>
    <submittedName>
        <fullName evidence="7">Unannotated protein</fullName>
    </submittedName>
</protein>
<feature type="transmembrane region" description="Helical" evidence="5">
    <location>
        <begin position="7"/>
        <end position="31"/>
    </location>
</feature>
<dbReference type="InterPro" id="IPR000537">
    <property type="entry name" value="UbiA_prenyltransferase"/>
</dbReference>
<proteinExistence type="predicted"/>
<feature type="transmembrane region" description="Helical" evidence="5">
    <location>
        <begin position="219"/>
        <end position="236"/>
    </location>
</feature>
<dbReference type="InterPro" id="IPR044878">
    <property type="entry name" value="UbiA_sf"/>
</dbReference>
<organism evidence="7">
    <name type="scientific">freshwater metagenome</name>
    <dbReference type="NCBI Taxonomy" id="449393"/>
    <lineage>
        <taxon>unclassified sequences</taxon>
        <taxon>metagenomes</taxon>
        <taxon>ecological metagenomes</taxon>
    </lineage>
</organism>
<sequence length="268" mass="28955">MAKIKSYLIASHFGPTLLVTVVTFLLATKLWWEGPAFVIAFGIFLGQLIVGWTNDLYDFRDDLKHNRVNKPLVIGALKPAELKRVIFIVLPIAIILNILGPLGLKAGAISILGIGLGVSYNFYLKPTAFSPIPYALAFALLPTALVISTDRTPPLWLFWAGGLLGMSAHFANVLKDFKEDKASGINSLPISLGRIPSRLITSVFLIAATIILHSAKPNTTILVIGIITATLSIFAPRFILFKLLMLVALLDVTLLVSAAGELIGSRTV</sequence>
<dbReference type="EMBL" id="CAFBNU010000012">
    <property type="protein sequence ID" value="CAB4966924.1"/>
    <property type="molecule type" value="Genomic_DNA"/>
</dbReference>
<evidence type="ECO:0000313" key="6">
    <source>
        <dbReference type="EMBL" id="CAB4676625.1"/>
    </source>
</evidence>
<feature type="transmembrane region" description="Helical" evidence="5">
    <location>
        <begin position="155"/>
        <end position="174"/>
    </location>
</feature>
<dbReference type="Pfam" id="PF01040">
    <property type="entry name" value="UbiA"/>
    <property type="match status" value="1"/>
</dbReference>
<evidence type="ECO:0000256" key="3">
    <source>
        <dbReference type="ARBA" id="ARBA00022989"/>
    </source>
</evidence>
<keyword evidence="4 5" id="KW-0472">Membrane</keyword>
<feature type="transmembrane region" description="Helical" evidence="5">
    <location>
        <begin position="243"/>
        <end position="263"/>
    </location>
</feature>
<dbReference type="EMBL" id="CAFBPT010000010">
    <property type="protein sequence ID" value="CAB5032225.1"/>
    <property type="molecule type" value="Genomic_DNA"/>
</dbReference>
<dbReference type="EMBL" id="CAEZYD010000008">
    <property type="protein sequence ID" value="CAB4709800.1"/>
    <property type="molecule type" value="Genomic_DNA"/>
</dbReference>
<evidence type="ECO:0000256" key="1">
    <source>
        <dbReference type="ARBA" id="ARBA00004141"/>
    </source>
</evidence>
<dbReference type="GO" id="GO:0016020">
    <property type="term" value="C:membrane"/>
    <property type="evidence" value="ECO:0007669"/>
    <property type="project" value="UniProtKB-SubCell"/>
</dbReference>
<feature type="transmembrane region" description="Helical" evidence="5">
    <location>
        <begin position="82"/>
        <end position="100"/>
    </location>
</feature>
<feature type="transmembrane region" description="Helical" evidence="5">
    <location>
        <begin position="195"/>
        <end position="213"/>
    </location>
</feature>
<evidence type="ECO:0000256" key="5">
    <source>
        <dbReference type="SAM" id="Phobius"/>
    </source>
</evidence>
<comment type="subcellular location">
    <subcellularLocation>
        <location evidence="1">Membrane</location>
        <topology evidence="1">Multi-pass membrane protein</topology>
    </subcellularLocation>
</comment>
<evidence type="ECO:0000313" key="12">
    <source>
        <dbReference type="EMBL" id="CAB5032225.1"/>
    </source>
</evidence>
<feature type="transmembrane region" description="Helical" evidence="5">
    <location>
        <begin position="37"/>
        <end position="57"/>
    </location>
</feature>
<evidence type="ECO:0000313" key="11">
    <source>
        <dbReference type="EMBL" id="CAB4966924.1"/>
    </source>
</evidence>